<gene>
    <name evidence="2" type="ORF">KZ820_04470</name>
</gene>
<evidence type="ECO:0000256" key="1">
    <source>
        <dbReference type="SAM" id="MobiDB-lite"/>
    </source>
</evidence>
<feature type="region of interest" description="Disordered" evidence="1">
    <location>
        <begin position="16"/>
        <end position="35"/>
    </location>
</feature>
<organism evidence="2 3">
    <name type="scientific">Sphingomonas citri</name>
    <dbReference type="NCBI Taxonomy" id="2862499"/>
    <lineage>
        <taxon>Bacteria</taxon>
        <taxon>Pseudomonadati</taxon>
        <taxon>Pseudomonadota</taxon>
        <taxon>Alphaproteobacteria</taxon>
        <taxon>Sphingomonadales</taxon>
        <taxon>Sphingomonadaceae</taxon>
        <taxon>Sphingomonas</taxon>
    </lineage>
</organism>
<dbReference type="RefSeq" id="WP_219747426.1">
    <property type="nucleotide sequence ID" value="NZ_JAHXZN010000001.1"/>
</dbReference>
<name>A0ABS7BK32_9SPHN</name>
<sequence length="88" mass="9278">MVPALLLLAAAQAADPAPGSLLSTARHRLSPEPTEPVDRAARFRVQSDASVEDGKTRALNTTGGQCQVVGARMCTRSPRTLLRTPLGQ</sequence>
<comment type="caution">
    <text evidence="2">The sequence shown here is derived from an EMBL/GenBank/DDBJ whole genome shotgun (WGS) entry which is preliminary data.</text>
</comment>
<dbReference type="EMBL" id="JAHXZN010000001">
    <property type="protein sequence ID" value="MBW6529979.1"/>
    <property type="molecule type" value="Genomic_DNA"/>
</dbReference>
<accession>A0ABS7BK32</accession>
<evidence type="ECO:0000313" key="3">
    <source>
        <dbReference type="Proteomes" id="UP000759103"/>
    </source>
</evidence>
<protein>
    <submittedName>
        <fullName evidence="2">Uncharacterized protein</fullName>
    </submittedName>
</protein>
<reference evidence="2 3" key="1">
    <citation type="submission" date="2021-07" db="EMBL/GenBank/DDBJ databases">
        <title>Sphingomonas sp.</title>
        <authorList>
            <person name="Feng G."/>
            <person name="Li J."/>
            <person name="Pan M."/>
        </authorList>
    </citation>
    <scope>NUCLEOTIDE SEQUENCE [LARGE SCALE GENOMIC DNA]</scope>
    <source>
        <strain evidence="2 3">RRHST34</strain>
    </source>
</reference>
<keyword evidence="3" id="KW-1185">Reference proteome</keyword>
<dbReference type="Proteomes" id="UP000759103">
    <property type="component" value="Unassembled WGS sequence"/>
</dbReference>
<proteinExistence type="predicted"/>
<evidence type="ECO:0000313" key="2">
    <source>
        <dbReference type="EMBL" id="MBW6529979.1"/>
    </source>
</evidence>